<dbReference type="Gene3D" id="3.90.20.20">
    <property type="match status" value="1"/>
</dbReference>
<dbReference type="PANTHER" id="PTHR21237:SF23">
    <property type="entry name" value="GRPE PROTEIN HOMOLOG, MITOCHONDRIAL"/>
    <property type="match status" value="1"/>
</dbReference>
<evidence type="ECO:0000256" key="1">
    <source>
        <dbReference type="ARBA" id="ARBA00004496"/>
    </source>
</evidence>
<dbReference type="NCBIfam" id="NF010738">
    <property type="entry name" value="PRK14140.1"/>
    <property type="match status" value="1"/>
</dbReference>
<evidence type="ECO:0000256" key="6">
    <source>
        <dbReference type="ARBA" id="ARBA00023186"/>
    </source>
</evidence>
<feature type="compositionally biased region" description="Polar residues" evidence="13">
    <location>
        <begin position="33"/>
        <end position="53"/>
    </location>
</feature>
<comment type="caution">
    <text evidence="14">The sequence shown here is derived from an EMBL/GenBank/DDBJ whole genome shotgun (WGS) entry which is preliminary data.</text>
</comment>
<feature type="region of interest" description="Disordered" evidence="13">
    <location>
        <begin position="1"/>
        <end position="69"/>
    </location>
</feature>
<organism evidence="14 15">
    <name type="scientific">Pleionea mediterranea</name>
    <dbReference type="NCBI Taxonomy" id="523701"/>
    <lineage>
        <taxon>Bacteria</taxon>
        <taxon>Pseudomonadati</taxon>
        <taxon>Pseudomonadota</taxon>
        <taxon>Gammaproteobacteria</taxon>
        <taxon>Oceanospirillales</taxon>
        <taxon>Pleioneaceae</taxon>
        <taxon>Pleionea</taxon>
    </lineage>
</organism>
<keyword evidence="4 10" id="KW-0963">Cytoplasm</keyword>
<gene>
    <name evidence="10" type="primary">grpE</name>
    <name evidence="14" type="ORF">C8D97_10264</name>
</gene>
<dbReference type="InterPro" id="IPR009012">
    <property type="entry name" value="GrpE_head"/>
</dbReference>
<dbReference type="GO" id="GO:0051082">
    <property type="term" value="F:unfolded protein binding"/>
    <property type="evidence" value="ECO:0007669"/>
    <property type="project" value="TreeGrafter"/>
</dbReference>
<evidence type="ECO:0000256" key="4">
    <source>
        <dbReference type="ARBA" id="ARBA00022490"/>
    </source>
</evidence>
<keyword evidence="5 10" id="KW-0346">Stress response</keyword>
<dbReference type="OrthoDB" id="9789811at2"/>
<dbReference type="RefSeq" id="WP_109761748.1">
    <property type="nucleotide sequence ID" value="NZ_QGGU01000002.1"/>
</dbReference>
<evidence type="ECO:0000256" key="8">
    <source>
        <dbReference type="ARBA" id="ARBA00072274"/>
    </source>
</evidence>
<reference evidence="14 15" key="1">
    <citation type="submission" date="2018-05" db="EMBL/GenBank/DDBJ databases">
        <title>Genomic Encyclopedia of Type Strains, Phase IV (KMG-IV): sequencing the most valuable type-strain genomes for metagenomic binning, comparative biology and taxonomic classification.</title>
        <authorList>
            <person name="Goeker M."/>
        </authorList>
    </citation>
    <scope>NUCLEOTIDE SEQUENCE [LARGE SCALE GENOMIC DNA]</scope>
    <source>
        <strain evidence="14 15">DSM 25350</strain>
    </source>
</reference>
<accession>A0A316G131</accession>
<dbReference type="Gene3D" id="2.30.22.10">
    <property type="entry name" value="Head domain of nucleotide exchange factor GrpE"/>
    <property type="match status" value="1"/>
</dbReference>
<dbReference type="PRINTS" id="PR00773">
    <property type="entry name" value="GRPEPROTEIN"/>
</dbReference>
<comment type="function">
    <text evidence="7 10 11">Participates actively in the response to hyperosmotic and heat shock by preventing the aggregation of stress-denatured proteins, in association with DnaK and GrpE. It is the nucleotide exchange factor for DnaK and may function as a thermosensor. Unfolded proteins bind initially to DnaJ; upon interaction with the DnaJ-bound protein, DnaK hydrolyzes its bound ATP, resulting in the formation of a stable complex. GrpE releases ADP from DnaK; ATP binding to DnaK triggers the release of the substrate protein, thus completing the reaction cycle. Several rounds of ATP-dependent interactions between DnaJ, DnaK and GrpE are required for fully efficient folding.</text>
</comment>
<dbReference type="GO" id="GO:0006457">
    <property type="term" value="P:protein folding"/>
    <property type="evidence" value="ECO:0007669"/>
    <property type="project" value="InterPro"/>
</dbReference>
<keyword evidence="15" id="KW-1185">Reference proteome</keyword>
<dbReference type="GO" id="GO:0000774">
    <property type="term" value="F:adenyl-nucleotide exchange factor activity"/>
    <property type="evidence" value="ECO:0007669"/>
    <property type="project" value="InterPro"/>
</dbReference>
<comment type="subcellular location">
    <subcellularLocation>
        <location evidence="1 10">Cytoplasm</location>
    </subcellularLocation>
</comment>
<dbReference type="EMBL" id="QGGU01000002">
    <property type="protein sequence ID" value="PWK53676.1"/>
    <property type="molecule type" value="Genomic_DNA"/>
</dbReference>
<dbReference type="SUPFAM" id="SSF58014">
    <property type="entry name" value="Coiled-coil domain of nucleotide exchange factor GrpE"/>
    <property type="match status" value="1"/>
</dbReference>
<evidence type="ECO:0000256" key="9">
    <source>
        <dbReference type="ARBA" id="ARBA00076414"/>
    </source>
</evidence>
<dbReference type="GO" id="GO:0042803">
    <property type="term" value="F:protein homodimerization activity"/>
    <property type="evidence" value="ECO:0007669"/>
    <property type="project" value="InterPro"/>
</dbReference>
<evidence type="ECO:0000256" key="12">
    <source>
        <dbReference type="RuleBase" id="RU004478"/>
    </source>
</evidence>
<dbReference type="Pfam" id="PF01025">
    <property type="entry name" value="GrpE"/>
    <property type="match status" value="1"/>
</dbReference>
<dbReference type="NCBIfam" id="NF010737">
    <property type="entry name" value="PRK14139.1"/>
    <property type="match status" value="1"/>
</dbReference>
<evidence type="ECO:0000256" key="2">
    <source>
        <dbReference type="ARBA" id="ARBA00009054"/>
    </source>
</evidence>
<evidence type="ECO:0000256" key="7">
    <source>
        <dbReference type="ARBA" id="ARBA00053401"/>
    </source>
</evidence>
<dbReference type="AlphaFoldDB" id="A0A316G131"/>
<evidence type="ECO:0000256" key="13">
    <source>
        <dbReference type="SAM" id="MobiDB-lite"/>
    </source>
</evidence>
<dbReference type="InterPro" id="IPR000740">
    <property type="entry name" value="GrpE"/>
</dbReference>
<dbReference type="FunFam" id="2.30.22.10:FF:000001">
    <property type="entry name" value="Protein GrpE"/>
    <property type="match status" value="1"/>
</dbReference>
<dbReference type="HAMAP" id="MF_01151">
    <property type="entry name" value="GrpE"/>
    <property type="match status" value="1"/>
</dbReference>
<keyword evidence="6 10" id="KW-0143">Chaperone</keyword>
<dbReference type="GO" id="GO:0005829">
    <property type="term" value="C:cytosol"/>
    <property type="evidence" value="ECO:0007669"/>
    <property type="project" value="TreeGrafter"/>
</dbReference>
<evidence type="ECO:0000313" key="14">
    <source>
        <dbReference type="EMBL" id="PWK53676.1"/>
    </source>
</evidence>
<name>A0A316G131_9GAMM</name>
<dbReference type="PROSITE" id="PS01071">
    <property type="entry name" value="GRPE"/>
    <property type="match status" value="1"/>
</dbReference>
<dbReference type="NCBIfam" id="NF010748">
    <property type="entry name" value="PRK14150.1"/>
    <property type="match status" value="1"/>
</dbReference>
<sequence length="219" mass="23897">MSEQTQKDTAAGTADEAVEQNAQEQMVEEQSADTDTTAAEDISGQQPSESETAGSEVEQLKAQLEQAEASLTEQKEAVLRAHAESDNIRRRAERDVQSAHKFALESFVESLLPVIDSLEQGLAQPAESEEAKALKEGMELTLKIFLDTLSKKNVEQLDPVGESFNPELHEAMSMQENADFEANAVIAVFQKGYALNGRLVRPARVVVNKGKAPSIDQKV</sequence>
<evidence type="ECO:0000256" key="5">
    <source>
        <dbReference type="ARBA" id="ARBA00023016"/>
    </source>
</evidence>
<evidence type="ECO:0000256" key="3">
    <source>
        <dbReference type="ARBA" id="ARBA00011738"/>
    </source>
</evidence>
<dbReference type="GO" id="GO:0051087">
    <property type="term" value="F:protein-folding chaperone binding"/>
    <property type="evidence" value="ECO:0007669"/>
    <property type="project" value="InterPro"/>
</dbReference>
<evidence type="ECO:0000256" key="10">
    <source>
        <dbReference type="HAMAP-Rule" id="MF_01151"/>
    </source>
</evidence>
<protein>
    <recommendedName>
        <fullName evidence="8 10">Protein GrpE</fullName>
    </recommendedName>
    <alternativeName>
        <fullName evidence="9 10">HSP-70 cofactor</fullName>
    </alternativeName>
</protein>
<dbReference type="InterPro" id="IPR013805">
    <property type="entry name" value="GrpE_CC"/>
</dbReference>
<proteinExistence type="inferred from homology"/>
<dbReference type="SUPFAM" id="SSF51064">
    <property type="entry name" value="Head domain of nucleotide exchange factor GrpE"/>
    <property type="match status" value="1"/>
</dbReference>
<evidence type="ECO:0000256" key="11">
    <source>
        <dbReference type="RuleBase" id="RU000639"/>
    </source>
</evidence>
<dbReference type="PANTHER" id="PTHR21237">
    <property type="entry name" value="GRPE PROTEIN"/>
    <property type="match status" value="1"/>
</dbReference>
<comment type="similarity">
    <text evidence="2 10 12">Belongs to the GrpE family.</text>
</comment>
<dbReference type="Proteomes" id="UP000245790">
    <property type="component" value="Unassembled WGS sequence"/>
</dbReference>
<comment type="subunit">
    <text evidence="3 10">Homodimer.</text>
</comment>
<dbReference type="CDD" id="cd00446">
    <property type="entry name" value="GrpE"/>
    <property type="match status" value="1"/>
</dbReference>
<evidence type="ECO:0000313" key="15">
    <source>
        <dbReference type="Proteomes" id="UP000245790"/>
    </source>
</evidence>